<organism evidence="1 2">
    <name type="scientific">Melanomma pulvis-pyrius CBS 109.77</name>
    <dbReference type="NCBI Taxonomy" id="1314802"/>
    <lineage>
        <taxon>Eukaryota</taxon>
        <taxon>Fungi</taxon>
        <taxon>Dikarya</taxon>
        <taxon>Ascomycota</taxon>
        <taxon>Pezizomycotina</taxon>
        <taxon>Dothideomycetes</taxon>
        <taxon>Pleosporomycetidae</taxon>
        <taxon>Pleosporales</taxon>
        <taxon>Melanommataceae</taxon>
        <taxon>Melanomma</taxon>
    </lineage>
</organism>
<reference evidence="1" key="1">
    <citation type="journal article" date="2020" name="Stud. Mycol.">
        <title>101 Dothideomycetes genomes: a test case for predicting lifestyles and emergence of pathogens.</title>
        <authorList>
            <person name="Haridas S."/>
            <person name="Albert R."/>
            <person name="Binder M."/>
            <person name="Bloem J."/>
            <person name="Labutti K."/>
            <person name="Salamov A."/>
            <person name="Andreopoulos B."/>
            <person name="Baker S."/>
            <person name="Barry K."/>
            <person name="Bills G."/>
            <person name="Bluhm B."/>
            <person name="Cannon C."/>
            <person name="Castanera R."/>
            <person name="Culley D."/>
            <person name="Daum C."/>
            <person name="Ezra D."/>
            <person name="Gonzalez J."/>
            <person name="Henrissat B."/>
            <person name="Kuo A."/>
            <person name="Liang C."/>
            <person name="Lipzen A."/>
            <person name="Lutzoni F."/>
            <person name="Magnuson J."/>
            <person name="Mondo S."/>
            <person name="Nolan M."/>
            <person name="Ohm R."/>
            <person name="Pangilinan J."/>
            <person name="Park H.-J."/>
            <person name="Ramirez L."/>
            <person name="Alfaro M."/>
            <person name="Sun H."/>
            <person name="Tritt A."/>
            <person name="Yoshinaga Y."/>
            <person name="Zwiers L.-H."/>
            <person name="Turgeon B."/>
            <person name="Goodwin S."/>
            <person name="Spatafora J."/>
            <person name="Crous P."/>
            <person name="Grigoriev I."/>
        </authorList>
    </citation>
    <scope>NUCLEOTIDE SEQUENCE</scope>
    <source>
        <strain evidence="1">CBS 109.77</strain>
    </source>
</reference>
<dbReference type="AlphaFoldDB" id="A0A6A6X7W0"/>
<keyword evidence="2" id="KW-1185">Reference proteome</keyword>
<evidence type="ECO:0008006" key="3">
    <source>
        <dbReference type="Google" id="ProtNLM"/>
    </source>
</evidence>
<name>A0A6A6X7W0_9PLEO</name>
<dbReference type="EMBL" id="MU001972">
    <property type="protein sequence ID" value="KAF2792378.1"/>
    <property type="molecule type" value="Genomic_DNA"/>
</dbReference>
<evidence type="ECO:0000313" key="1">
    <source>
        <dbReference type="EMBL" id="KAF2792378.1"/>
    </source>
</evidence>
<dbReference type="PANTHER" id="PTHR38791:SF5">
    <property type="entry name" value="TRANSCRIPTION FACTOR DBAG-RELATED"/>
    <property type="match status" value="1"/>
</dbReference>
<sequence length="424" mass="47142">MPKRAPFPGTDILPADILPEGTSQEESDSLCLRAFFYDYGIISINPNLSRGYLSGLELLTYRQGQNSDLARACLAISFATHGKSLNRPKLKQKADEYFRDLLGSLAKAIESPSAANAAETRFIALLLGLYQIATSDENDCRGHEIHAKGLAALMGIGSSPLNLLSNHRWPQHNAFNIKKLSGVFSIPALTDQRETLDDLLLDLDSLWTRSETLFTSKDFRMLLTTSIDLNRRFAKWADSRVPGFKPTTIGKVSQRYDEADIAVGYWPVNVDTYFDLYVAGVWNIFRVARLILLSLIIKLSAILGIKENCIEFIIAGNCILEDMLATIPYHLVNNLPAFVSLLSNEAQITEPGRYLGGLLLMHPLYVVSEIPFLSEPTRVYIRKCLAWIGSNMGIGQATLLANTRDIGKDFIESGCMIIWSGFLK</sequence>
<protein>
    <recommendedName>
        <fullName evidence="3">C6 transcription factor</fullName>
    </recommendedName>
</protein>
<dbReference type="InterPro" id="IPR053175">
    <property type="entry name" value="DHMBA_Reg_Transcription_Factor"/>
</dbReference>
<dbReference type="Proteomes" id="UP000799757">
    <property type="component" value="Unassembled WGS sequence"/>
</dbReference>
<dbReference type="OrthoDB" id="3525185at2759"/>
<dbReference type="PANTHER" id="PTHR38791">
    <property type="entry name" value="ZN(II)2CYS6 TRANSCRIPTION FACTOR (EUROFUNG)-RELATED-RELATED"/>
    <property type="match status" value="1"/>
</dbReference>
<gene>
    <name evidence="1" type="ORF">K505DRAFT_246780</name>
</gene>
<evidence type="ECO:0000313" key="2">
    <source>
        <dbReference type="Proteomes" id="UP000799757"/>
    </source>
</evidence>
<accession>A0A6A6X7W0</accession>
<proteinExistence type="predicted"/>